<accession>A0A673AEI0</accession>
<keyword evidence="3" id="KW-0342">GTP-binding</keyword>
<dbReference type="SUPFAM" id="SSF52540">
    <property type="entry name" value="P-loop containing nucleoside triphosphate hydrolases"/>
    <property type="match status" value="1"/>
</dbReference>
<dbReference type="InterPro" id="IPR006703">
    <property type="entry name" value="G_AIG1"/>
</dbReference>
<evidence type="ECO:0000313" key="7">
    <source>
        <dbReference type="Proteomes" id="UP000472271"/>
    </source>
</evidence>
<evidence type="ECO:0000256" key="3">
    <source>
        <dbReference type="ARBA" id="ARBA00023134"/>
    </source>
</evidence>
<evidence type="ECO:0000256" key="1">
    <source>
        <dbReference type="ARBA" id="ARBA00008535"/>
    </source>
</evidence>
<dbReference type="InParanoid" id="A0A673AEI0"/>
<name>A0A673AEI0_9TELE</name>
<dbReference type="PANTHER" id="PTHR10903">
    <property type="entry name" value="GTPASE, IMAP FAMILY MEMBER-RELATED"/>
    <property type="match status" value="1"/>
</dbReference>
<reference evidence="6" key="2">
    <citation type="submission" date="2025-08" db="UniProtKB">
        <authorList>
            <consortium name="Ensembl"/>
        </authorList>
    </citation>
    <scope>IDENTIFICATION</scope>
</reference>
<dbReference type="Ensembl" id="ENSSORT00005028468.1">
    <property type="protein sequence ID" value="ENSSORP00005027674.1"/>
    <property type="gene ID" value="ENSSORG00005013226.1"/>
</dbReference>
<evidence type="ECO:0000259" key="5">
    <source>
        <dbReference type="PROSITE" id="PS51720"/>
    </source>
</evidence>
<comment type="similarity">
    <text evidence="1">Belongs to the TRAFAC class TrmE-Era-EngA-EngB-Septin-like GTPase superfamily. AIG1/Toc34/Toc159-like paraseptin GTPase family. IAN subfamily.</text>
</comment>
<evidence type="ECO:0000256" key="2">
    <source>
        <dbReference type="ARBA" id="ARBA00022741"/>
    </source>
</evidence>
<keyword evidence="2" id="KW-0547">Nucleotide-binding</keyword>
<evidence type="ECO:0000256" key="4">
    <source>
        <dbReference type="SAM" id="MobiDB-lite"/>
    </source>
</evidence>
<dbReference type="Gene3D" id="3.40.50.300">
    <property type="entry name" value="P-loop containing nucleotide triphosphate hydrolases"/>
    <property type="match status" value="2"/>
</dbReference>
<sequence length="725" mass="83200">MIKLVIPSLQHAQCEVHMKGSCCRISNICISHTANVAGSVFNVSILLTSTSAMETRQRTDSVGEPPDLRLILLGSQRCGFNSVANGILGGTDFEWGKRTAQNKTRSAQVNGKVIQLVKAPVWLRSYHLCDTAELVKDELVLSVTHCEPGPHAFILLVEVDLPFTSACANAVKAHLELYGENVWNHTIVLFTCGDWLDNITIEQYITGEGKDLDELLNRCGRRYVFDCMSTRPTLSQTVLDQVETLVERNGGKHFETDENVIQNILKKREEVNKRAENRKQRRIKHKKTWENMAGSPMSEVTIVMLGWVFTSKSEISSVILGIPEKEGRTETCDKDTKVMKNGLKVTVVDTPGWWKYFSASLVPNSVRSEIMKALDEDEETGHTSAKEKSHDKVSSGRAFLLMIPADTSFTNEQKKIIEDNMKPFGETVWQNTIVVFNRAQCLGNFDIEQHIEREGEALIWLVEQCGNRYFAFIDEVKHQSELEDQGEKLVDMVVDMVSKDQSLQIPSNKDKEQMAETGHRKEEGSPEEPVDHDLKKLVEVLHREWEWGSWEMTEFLSRFAQRPITRYLKRDRSIDRLFEFPKSSHTREEIEKILRDELCGRSLEEVLQTALQIYFQRECGAFDILSIMFEKDQFKSEWKQLFEREWARREERMMEYVLTKYFTDSKEDADAGEAHVRSCEDTSLWTVKSTPLKSSPWMDQLPPLIKEIVKGILKRLKELNKPVHS</sequence>
<feature type="domain" description="AIG1-type G" evidence="5">
    <location>
        <begin position="65"/>
        <end position="263"/>
    </location>
</feature>
<feature type="region of interest" description="Disordered" evidence="4">
    <location>
        <begin position="502"/>
        <end position="529"/>
    </location>
</feature>
<dbReference type="GO" id="GO:0005525">
    <property type="term" value="F:GTP binding"/>
    <property type="evidence" value="ECO:0007669"/>
    <property type="project" value="UniProtKB-KW"/>
</dbReference>
<dbReference type="PANTHER" id="PTHR10903:SF107">
    <property type="entry name" value="GTPASE IMAP FAMILY MEMBER 4-LIKE-RELATED"/>
    <property type="match status" value="1"/>
</dbReference>
<feature type="compositionally biased region" description="Basic and acidic residues" evidence="4">
    <location>
        <begin position="508"/>
        <end position="529"/>
    </location>
</feature>
<evidence type="ECO:0000313" key="6">
    <source>
        <dbReference type="Ensembl" id="ENSSORP00005027674.1"/>
    </source>
</evidence>
<reference evidence="6" key="1">
    <citation type="submission" date="2019-06" db="EMBL/GenBank/DDBJ databases">
        <authorList>
            <consortium name="Wellcome Sanger Institute Data Sharing"/>
        </authorList>
    </citation>
    <scope>NUCLEOTIDE SEQUENCE [LARGE SCALE GENOMIC DNA]</scope>
</reference>
<reference evidence="6" key="3">
    <citation type="submission" date="2025-09" db="UniProtKB">
        <authorList>
            <consortium name="Ensembl"/>
        </authorList>
    </citation>
    <scope>IDENTIFICATION</scope>
</reference>
<dbReference type="PROSITE" id="PS51720">
    <property type="entry name" value="G_AIG1"/>
    <property type="match status" value="1"/>
</dbReference>
<dbReference type="Pfam" id="PF04548">
    <property type="entry name" value="AIG1"/>
    <property type="match status" value="2"/>
</dbReference>
<protein>
    <recommendedName>
        <fullName evidence="5">AIG1-type G domain-containing protein</fullName>
    </recommendedName>
</protein>
<dbReference type="InterPro" id="IPR045058">
    <property type="entry name" value="GIMA/IAN/Toc"/>
</dbReference>
<dbReference type="AlphaFoldDB" id="A0A673AEI0"/>
<proteinExistence type="inferred from homology"/>
<keyword evidence="7" id="KW-1185">Reference proteome</keyword>
<organism evidence="6 7">
    <name type="scientific">Sphaeramia orbicularis</name>
    <name type="common">orbiculate cardinalfish</name>
    <dbReference type="NCBI Taxonomy" id="375764"/>
    <lineage>
        <taxon>Eukaryota</taxon>
        <taxon>Metazoa</taxon>
        <taxon>Chordata</taxon>
        <taxon>Craniata</taxon>
        <taxon>Vertebrata</taxon>
        <taxon>Euteleostomi</taxon>
        <taxon>Actinopterygii</taxon>
        <taxon>Neopterygii</taxon>
        <taxon>Teleostei</taxon>
        <taxon>Neoteleostei</taxon>
        <taxon>Acanthomorphata</taxon>
        <taxon>Gobiaria</taxon>
        <taxon>Kurtiformes</taxon>
        <taxon>Apogonoidei</taxon>
        <taxon>Apogonidae</taxon>
        <taxon>Apogoninae</taxon>
        <taxon>Sphaeramia</taxon>
    </lineage>
</organism>
<dbReference type="InterPro" id="IPR027417">
    <property type="entry name" value="P-loop_NTPase"/>
</dbReference>
<dbReference type="Proteomes" id="UP000472271">
    <property type="component" value="Chromosome 15"/>
</dbReference>